<dbReference type="Proteomes" id="UP000256718">
    <property type="component" value="Unassembled WGS sequence"/>
</dbReference>
<dbReference type="Proteomes" id="UP000093122">
    <property type="component" value="Unassembled WGS sequence"/>
</dbReference>
<dbReference type="GO" id="GO:0005829">
    <property type="term" value="C:cytosol"/>
    <property type="evidence" value="ECO:0007669"/>
    <property type="project" value="TreeGrafter"/>
</dbReference>
<dbReference type="EMBL" id="LCVB01000032">
    <property type="protein sequence ID" value="KLJ28267.1"/>
    <property type="molecule type" value="Genomic_DNA"/>
</dbReference>
<dbReference type="SFLD" id="SFLDG01129">
    <property type="entry name" value="C1.5:_HAD__Beta-PGM__Phosphata"/>
    <property type="match status" value="1"/>
</dbReference>
<proteinExistence type="predicted"/>
<dbReference type="GO" id="GO:0008967">
    <property type="term" value="F:phosphoglycolate phosphatase activity"/>
    <property type="evidence" value="ECO:0007669"/>
    <property type="project" value="UniProtKB-EC"/>
</dbReference>
<evidence type="ECO:0000313" key="6">
    <source>
        <dbReference type="Proteomes" id="UP000093122"/>
    </source>
</evidence>
<dbReference type="InterPro" id="IPR036412">
    <property type="entry name" value="HAD-like_sf"/>
</dbReference>
<dbReference type="InterPro" id="IPR023198">
    <property type="entry name" value="PGP-like_dom2"/>
</dbReference>
<sequence length="208" mass="24367">MKKLTFIWDLDGTLIDSYVPIMEALEETYRHFGLIFDKELIHEYILQESVGKLLVNLSEEEQIPHEKLKAYFTKEQESRDSKIHLMPYAKEILEWTKEQDIPNFMYTHKGASTHSVLETLQISHYFDEILTGVSGFERKPHPQGINYLVKRYSLDKSMTYYIGDRPLDLEVAQNAGIKSINLRLENSKENYNISSLKDIISLDFTRLD</sequence>
<dbReference type="InterPro" id="IPR041492">
    <property type="entry name" value="HAD_2"/>
</dbReference>
<evidence type="ECO:0000313" key="5">
    <source>
        <dbReference type="Proteomes" id="UP000035174"/>
    </source>
</evidence>
<dbReference type="OMA" id="TIYFNVD"/>
<reference evidence="1 5" key="1">
    <citation type="journal article" date="2015" name="PLoS ONE">
        <title>Genomic analysis reveals the molecular basis for capsule loss in the group B streptococcus population.</title>
        <authorList>
            <consortium name="DEVANI Consortium"/>
            <person name="Rosini R."/>
            <person name="Campisi E."/>
            <person name="De Chiara M."/>
            <person name="Tettelin H."/>
            <person name="Rinaudo D."/>
            <person name="Toniolo C."/>
            <person name="Metruccio M."/>
            <person name="Guidotti S."/>
            <person name="Sorensen U.B."/>
            <person name="Kilian M."/>
            <person name="Ramirez M."/>
            <person name="Janulczyk R."/>
            <person name="Donati C."/>
            <person name="Grandi G."/>
            <person name="Margarit I."/>
        </authorList>
    </citation>
    <scope>NUCLEOTIDE SEQUENCE [LARGE SCALE GENOMIC DNA]</scope>
    <source>
        <strain evidence="1 5">ES-PW-063</strain>
    </source>
</reference>
<dbReference type="EMBL" id="QHGZ01000154">
    <property type="protein sequence ID" value="RDY81552.1"/>
    <property type="molecule type" value="Genomic_DNA"/>
</dbReference>
<dbReference type="SFLD" id="SFLDS00003">
    <property type="entry name" value="Haloacid_Dehalogenase"/>
    <property type="match status" value="1"/>
</dbReference>
<reference evidence="2 6" key="2">
    <citation type="journal article" date="2016" name="Sci. Rep.">
        <title>Serotype IV Streptococcus agalactiae ST-452 has arisen from large genomic recombination events between CC23 and the hypervirulent CC17 lineages.</title>
        <authorList>
            <person name="Campisi E."/>
            <person name="Rinaudo C.D."/>
            <person name="Donati C."/>
            <person name="Barucco M."/>
            <person name="Torricelli G."/>
            <person name="Edwards M.S."/>
            <person name="Baker C.J."/>
            <person name="Margarit I."/>
            <person name="Rosini R."/>
        </authorList>
    </citation>
    <scope>NUCLEOTIDE SEQUENCE [LARGE SCALE GENOMIC DNA]</scope>
    <source>
        <strain evidence="2 6">CZ-PW-140</strain>
    </source>
</reference>
<dbReference type="Gene3D" id="3.40.50.1000">
    <property type="entry name" value="HAD superfamily/HAD-like"/>
    <property type="match status" value="1"/>
</dbReference>
<organism evidence="3 8">
    <name type="scientific">Streptococcus agalactiae</name>
    <dbReference type="NCBI Taxonomy" id="1311"/>
    <lineage>
        <taxon>Bacteria</taxon>
        <taxon>Bacillati</taxon>
        <taxon>Bacillota</taxon>
        <taxon>Bacilli</taxon>
        <taxon>Lactobacillales</taxon>
        <taxon>Streptococcaceae</taxon>
        <taxon>Streptococcus</taxon>
    </lineage>
</organism>
<dbReference type="InterPro" id="IPR050155">
    <property type="entry name" value="HAD-like_hydrolase_sf"/>
</dbReference>
<dbReference type="EMBL" id="MAWT01000033">
    <property type="protein sequence ID" value="OCM71168.1"/>
    <property type="molecule type" value="Genomic_DNA"/>
</dbReference>
<dbReference type="SUPFAM" id="SSF56784">
    <property type="entry name" value="HAD-like"/>
    <property type="match status" value="1"/>
</dbReference>
<evidence type="ECO:0000313" key="1">
    <source>
        <dbReference type="EMBL" id="KLJ28267.1"/>
    </source>
</evidence>
<dbReference type="InterPro" id="IPR023214">
    <property type="entry name" value="HAD_sf"/>
</dbReference>
<dbReference type="AlphaFoldDB" id="A0A0E1EGQ6"/>
<dbReference type="Proteomes" id="UP000255140">
    <property type="component" value="Unassembled WGS sequence"/>
</dbReference>
<comment type="caution">
    <text evidence="3">The sequence shown here is derived from an EMBL/GenBank/DDBJ whole genome shotgun (WGS) entry which is preliminary data.</text>
</comment>
<dbReference type="Pfam" id="PF13419">
    <property type="entry name" value="HAD_2"/>
    <property type="match status" value="1"/>
</dbReference>
<dbReference type="PANTHER" id="PTHR43434">
    <property type="entry name" value="PHOSPHOGLYCOLATE PHOSPHATASE"/>
    <property type="match status" value="1"/>
</dbReference>
<dbReference type="GO" id="GO:0006281">
    <property type="term" value="P:DNA repair"/>
    <property type="evidence" value="ECO:0007669"/>
    <property type="project" value="TreeGrafter"/>
</dbReference>
<dbReference type="Proteomes" id="UP000035174">
    <property type="component" value="Unassembled WGS sequence"/>
</dbReference>
<dbReference type="RefSeq" id="WP_000736935.1">
    <property type="nucleotide sequence ID" value="NZ_AP018935.1"/>
</dbReference>
<dbReference type="PANTHER" id="PTHR43434:SF25">
    <property type="entry name" value="PHOSPHOGLYCOLATE PHOSPHATASE"/>
    <property type="match status" value="1"/>
</dbReference>
<keyword evidence="3" id="KW-0378">Hydrolase</keyword>
<evidence type="ECO:0000313" key="2">
    <source>
        <dbReference type="EMBL" id="OCM71168.1"/>
    </source>
</evidence>
<evidence type="ECO:0000313" key="7">
    <source>
        <dbReference type="Proteomes" id="UP000255140"/>
    </source>
</evidence>
<dbReference type="KEGG" id="sage:EN72_04765"/>
<evidence type="ECO:0000313" key="4">
    <source>
        <dbReference type="EMBL" id="SUN29475.1"/>
    </source>
</evidence>
<reference evidence="3 8" key="3">
    <citation type="journal article" date="2018" name="Emerg. Microbes Infect.">
        <title>Phenotypic and molecular analysis of nontypeable Group B streptococci: identification of cps2a and hybrid cps2a/cps5 Group B streptococcal capsule gene clusters.</title>
        <authorList>
            <person name="Alhhazmi A."/>
            <person name="Tyrrell G.J."/>
        </authorList>
    </citation>
    <scope>NUCLEOTIDE SEQUENCE [LARGE SCALE GENOMIC DNA]</scope>
    <source>
        <strain evidence="3 8">PLGBS17</strain>
    </source>
</reference>
<evidence type="ECO:0000313" key="8">
    <source>
        <dbReference type="Proteomes" id="UP000256718"/>
    </source>
</evidence>
<name>A0A0E1EGQ6_STRAG</name>
<dbReference type="EC" id="3.1.3.18" evidence="4"/>
<accession>A0A0E1EGQ6</accession>
<evidence type="ECO:0000313" key="3">
    <source>
        <dbReference type="EMBL" id="RDY81552.1"/>
    </source>
</evidence>
<dbReference type="Gene3D" id="1.10.150.240">
    <property type="entry name" value="Putative phosphatase, domain 2"/>
    <property type="match status" value="1"/>
</dbReference>
<reference evidence="4 7" key="4">
    <citation type="submission" date="2018-06" db="EMBL/GenBank/DDBJ databases">
        <authorList>
            <consortium name="Pathogen Informatics"/>
            <person name="Doyle S."/>
        </authorList>
    </citation>
    <scope>NUCLEOTIDE SEQUENCE [LARGE SCALE GENOMIC DNA]</scope>
    <source>
        <strain evidence="4 7">NCTC9828</strain>
    </source>
</reference>
<dbReference type="EMBL" id="UHEW01000005">
    <property type="protein sequence ID" value="SUN29475.1"/>
    <property type="molecule type" value="Genomic_DNA"/>
</dbReference>
<protein>
    <submittedName>
        <fullName evidence="3">HAD family hydrolase</fullName>
    </submittedName>
    <submittedName>
        <fullName evidence="4">Hydrolase, haloacid dehalogenase-like family</fullName>
        <ecNumber evidence="4">3.1.3.18</ecNumber>
    </submittedName>
</protein>
<gene>
    <name evidence="4" type="primary">gph_1</name>
    <name evidence="2" type="ORF">AX245_04955</name>
    <name evidence="3" type="ORF">C4618_06695</name>
    <name evidence="4" type="ORF">NCTC9828_01769</name>
    <name evidence="1" type="ORF">WA45_08300</name>
</gene>